<dbReference type="Proteomes" id="UP000024376">
    <property type="component" value="Unassembled WGS sequence"/>
</dbReference>
<evidence type="ECO:0000256" key="2">
    <source>
        <dbReference type="ARBA" id="ARBA00022980"/>
    </source>
</evidence>
<evidence type="ECO:0000256" key="3">
    <source>
        <dbReference type="ARBA" id="ARBA00023274"/>
    </source>
</evidence>
<evidence type="ECO:0000313" key="5">
    <source>
        <dbReference type="Proteomes" id="UP000024376"/>
    </source>
</evidence>
<dbReference type="EMBL" id="KI911143">
    <property type="protein sequence ID" value="ETS03578.1"/>
    <property type="molecule type" value="Genomic_DNA"/>
</dbReference>
<keyword evidence="3" id="KW-0687">Ribonucleoprotein</keyword>
<proteinExistence type="inferred from homology"/>
<dbReference type="PROSITE" id="PS01171">
    <property type="entry name" value="RIBOSOMAL_L21E"/>
    <property type="match status" value="1"/>
</dbReference>
<name>A0A024SER7_HYPJR</name>
<dbReference type="Gene3D" id="2.30.30.70">
    <property type="entry name" value="Ribosomal protein L21"/>
    <property type="match status" value="1"/>
</dbReference>
<dbReference type="InterPro" id="IPR008991">
    <property type="entry name" value="Translation_prot_SH3-like_sf"/>
</dbReference>
<dbReference type="FunFam" id="2.30.30.70:FF:000001">
    <property type="entry name" value="60S ribosomal protein L21"/>
    <property type="match status" value="1"/>
</dbReference>
<dbReference type="Gene3D" id="6.10.250.3260">
    <property type="match status" value="1"/>
</dbReference>
<dbReference type="PANTHER" id="PTHR20981">
    <property type="entry name" value="60S RIBOSOMAL PROTEIN L21"/>
    <property type="match status" value="1"/>
</dbReference>
<dbReference type="Pfam" id="PF01157">
    <property type="entry name" value="Ribosomal_L21e"/>
    <property type="match status" value="1"/>
</dbReference>
<sequence length="160" mass="18031">MGHSYGKRAGTRYAFSRDFRRKGMIALNTYLKVYHVGDIVDIKANGAVQKGMPYKVYHGKTGVIYNVTKSAVGIIIYKKVKHRYIEKRINVRIEHIQPSRSREDFIKRVKANAAAKKQARADGVTVQVKRQPALPRDASTVSLTDNPPETVTPLAYETTI</sequence>
<accession>A0A024SER7</accession>
<dbReference type="AlphaFoldDB" id="A0A024SER7"/>
<dbReference type="OrthoDB" id="1539250at2759"/>
<protein>
    <submittedName>
        <fullName evidence="4">60S ribosomal protein L21</fullName>
    </submittedName>
</protein>
<dbReference type="GO" id="GO:0003735">
    <property type="term" value="F:structural constituent of ribosome"/>
    <property type="evidence" value="ECO:0007669"/>
    <property type="project" value="InterPro"/>
</dbReference>
<organism evidence="4 5">
    <name type="scientific">Hypocrea jecorina (strain ATCC 56765 / BCRC 32924 / NRRL 11460 / Rut C-30)</name>
    <name type="common">Trichoderma reesei</name>
    <dbReference type="NCBI Taxonomy" id="1344414"/>
    <lineage>
        <taxon>Eukaryota</taxon>
        <taxon>Fungi</taxon>
        <taxon>Dikarya</taxon>
        <taxon>Ascomycota</taxon>
        <taxon>Pezizomycotina</taxon>
        <taxon>Sordariomycetes</taxon>
        <taxon>Hypocreomycetidae</taxon>
        <taxon>Hypocreales</taxon>
        <taxon>Hypocreaceae</taxon>
        <taxon>Trichoderma</taxon>
    </lineage>
</organism>
<evidence type="ECO:0000256" key="1">
    <source>
        <dbReference type="ARBA" id="ARBA00008427"/>
    </source>
</evidence>
<dbReference type="GO" id="GO:1990904">
    <property type="term" value="C:ribonucleoprotein complex"/>
    <property type="evidence" value="ECO:0007669"/>
    <property type="project" value="UniProtKB-KW"/>
</dbReference>
<dbReference type="KEGG" id="trr:M419DRAFT_97661"/>
<dbReference type="FunFam" id="6.10.250.3260:FF:000001">
    <property type="entry name" value="60S ribosomal protein L21"/>
    <property type="match status" value="1"/>
</dbReference>
<dbReference type="InterPro" id="IPR001147">
    <property type="entry name" value="Ribosomal_eL21"/>
</dbReference>
<comment type="similarity">
    <text evidence="1">Belongs to the eukaryotic ribosomal protein eL21 family.</text>
</comment>
<dbReference type="HOGENOM" id="CLU_103610_0_1_1"/>
<dbReference type="GO" id="GO:0006412">
    <property type="term" value="P:translation"/>
    <property type="evidence" value="ECO:0007669"/>
    <property type="project" value="InterPro"/>
</dbReference>
<dbReference type="GO" id="GO:0005840">
    <property type="term" value="C:ribosome"/>
    <property type="evidence" value="ECO:0007669"/>
    <property type="project" value="UniProtKB-KW"/>
</dbReference>
<reference evidence="5" key="1">
    <citation type="journal article" date="2013" name="Ind. Biotechnol.">
        <title>Comparative genomics analysis of Trichoderma reesei strains.</title>
        <authorList>
            <person name="Koike H."/>
            <person name="Aerts A."/>
            <person name="LaButti K."/>
            <person name="Grigoriev I.V."/>
            <person name="Baker S.E."/>
        </authorList>
    </citation>
    <scope>NUCLEOTIDE SEQUENCE [LARGE SCALE GENOMIC DNA]</scope>
    <source>
        <strain evidence="5">ATCC 56765 / BCRC 32924 / NRRL 11460 / Rut C-30</strain>
    </source>
</reference>
<dbReference type="InterPro" id="IPR036948">
    <property type="entry name" value="Ribosomal_eL21_sf"/>
</dbReference>
<evidence type="ECO:0000313" key="4">
    <source>
        <dbReference type="EMBL" id="ETS03578.1"/>
    </source>
</evidence>
<dbReference type="InterPro" id="IPR018259">
    <property type="entry name" value="Ribosomal_eL21_CS"/>
</dbReference>
<gene>
    <name evidence="4" type="ORF">M419DRAFT_97661</name>
</gene>
<keyword evidence="2 4" id="KW-0689">Ribosomal protein</keyword>
<dbReference type="SUPFAM" id="SSF50104">
    <property type="entry name" value="Translation proteins SH3-like domain"/>
    <property type="match status" value="1"/>
</dbReference>